<sequence length="239" mass="26421">MSKRTRMFSTSPSPHLGPTVTFGLHKLGPTFADHSFRTAMMSSLEDAESQPPPSAPFPNHLDTEKLLLRTVELEDTDEPDLALVLELSVKEGKQVALRFFRSDSMADLVVYNRGSKDKTRTNKIDVFGGCFDSNFFLQDQLKASMAFIKTTAMSDDNTRWAIGGEGKKVYFARDTGYSSVEMRMSARHPAFGDGFGGFGVVMSPIGEKGNNYALEKSNEIKDSPNRSAEDCEGFVLVSY</sequence>
<proteinExistence type="predicted"/>
<evidence type="ECO:0000313" key="2">
    <source>
        <dbReference type="Proteomes" id="UP001175226"/>
    </source>
</evidence>
<reference evidence="1" key="1">
    <citation type="submission" date="2023-06" db="EMBL/GenBank/DDBJ databases">
        <authorList>
            <consortium name="Lawrence Berkeley National Laboratory"/>
            <person name="Ahrendt S."/>
            <person name="Sahu N."/>
            <person name="Indic B."/>
            <person name="Wong-Bajracharya J."/>
            <person name="Merenyi Z."/>
            <person name="Ke H.-M."/>
            <person name="Monk M."/>
            <person name="Kocsube S."/>
            <person name="Drula E."/>
            <person name="Lipzen A."/>
            <person name="Balint B."/>
            <person name="Henrissat B."/>
            <person name="Andreopoulos B."/>
            <person name="Martin F.M."/>
            <person name="Harder C.B."/>
            <person name="Rigling D."/>
            <person name="Ford K.L."/>
            <person name="Foster G.D."/>
            <person name="Pangilinan J."/>
            <person name="Papanicolaou A."/>
            <person name="Barry K."/>
            <person name="LaButti K."/>
            <person name="Viragh M."/>
            <person name="Koriabine M."/>
            <person name="Yan M."/>
            <person name="Riley R."/>
            <person name="Champramary S."/>
            <person name="Plett K.L."/>
            <person name="Tsai I.J."/>
            <person name="Slot J."/>
            <person name="Sipos G."/>
            <person name="Plett J."/>
            <person name="Nagy L.G."/>
            <person name="Grigoriev I.V."/>
        </authorList>
    </citation>
    <scope>NUCLEOTIDE SEQUENCE</scope>
    <source>
        <strain evidence="1">FPL87.14</strain>
    </source>
</reference>
<evidence type="ECO:0000313" key="1">
    <source>
        <dbReference type="EMBL" id="KAK0430629.1"/>
    </source>
</evidence>
<protein>
    <submittedName>
        <fullName evidence="1">Uncharacterized protein</fullName>
    </submittedName>
</protein>
<dbReference type="Proteomes" id="UP001175226">
    <property type="component" value="Unassembled WGS sequence"/>
</dbReference>
<dbReference type="EMBL" id="JAUEPT010000139">
    <property type="protein sequence ID" value="KAK0430629.1"/>
    <property type="molecule type" value="Genomic_DNA"/>
</dbReference>
<accession>A0AA39IWT8</accession>
<dbReference type="AlphaFoldDB" id="A0AA39IWT8"/>
<name>A0AA39IWT8_9AGAR</name>
<organism evidence="1 2">
    <name type="scientific">Armillaria borealis</name>
    <dbReference type="NCBI Taxonomy" id="47425"/>
    <lineage>
        <taxon>Eukaryota</taxon>
        <taxon>Fungi</taxon>
        <taxon>Dikarya</taxon>
        <taxon>Basidiomycota</taxon>
        <taxon>Agaricomycotina</taxon>
        <taxon>Agaricomycetes</taxon>
        <taxon>Agaricomycetidae</taxon>
        <taxon>Agaricales</taxon>
        <taxon>Marasmiineae</taxon>
        <taxon>Physalacriaceae</taxon>
        <taxon>Armillaria</taxon>
    </lineage>
</organism>
<gene>
    <name evidence="1" type="ORF">EV421DRAFT_1743855</name>
</gene>
<keyword evidence="2" id="KW-1185">Reference proteome</keyword>
<comment type="caution">
    <text evidence="1">The sequence shown here is derived from an EMBL/GenBank/DDBJ whole genome shotgun (WGS) entry which is preliminary data.</text>
</comment>